<comment type="caution">
    <text evidence="2">The sequence shown here is derived from an EMBL/GenBank/DDBJ whole genome shotgun (WGS) entry which is preliminary data.</text>
</comment>
<keyword evidence="3" id="KW-1185">Reference proteome</keyword>
<evidence type="ECO:0000313" key="2">
    <source>
        <dbReference type="EMBL" id="TVT20737.1"/>
    </source>
</evidence>
<feature type="compositionally biased region" description="Basic and acidic residues" evidence="1">
    <location>
        <begin position="75"/>
        <end position="84"/>
    </location>
</feature>
<accession>A0A558A901</accession>
<evidence type="ECO:0000313" key="3">
    <source>
        <dbReference type="Proteomes" id="UP000318578"/>
    </source>
</evidence>
<feature type="region of interest" description="Disordered" evidence="1">
    <location>
        <begin position="64"/>
        <end position="98"/>
    </location>
</feature>
<dbReference type="Proteomes" id="UP000318578">
    <property type="component" value="Unassembled WGS sequence"/>
</dbReference>
<gene>
    <name evidence="2" type="ORF">FNH06_19695</name>
</gene>
<dbReference type="EMBL" id="VJZA01000033">
    <property type="protein sequence ID" value="TVT20737.1"/>
    <property type="molecule type" value="Genomic_DNA"/>
</dbReference>
<proteinExistence type="predicted"/>
<feature type="compositionally biased region" description="Gly residues" evidence="1">
    <location>
        <begin position="35"/>
        <end position="50"/>
    </location>
</feature>
<feature type="region of interest" description="Disordered" evidence="1">
    <location>
        <begin position="1"/>
        <end position="50"/>
    </location>
</feature>
<organism evidence="2 3">
    <name type="scientific">Amycolatopsis acidiphila</name>
    <dbReference type="NCBI Taxonomy" id="715473"/>
    <lineage>
        <taxon>Bacteria</taxon>
        <taxon>Bacillati</taxon>
        <taxon>Actinomycetota</taxon>
        <taxon>Actinomycetes</taxon>
        <taxon>Pseudonocardiales</taxon>
        <taxon>Pseudonocardiaceae</taxon>
        <taxon>Amycolatopsis</taxon>
    </lineage>
</organism>
<sequence length="98" mass="9200">MVGTASFRAQASSSASSDNFGRSTGGATASRGAAAAGGGEGGGAVDGAGGAEVSGLVVPMVNIRTSPVATTPRASHSDDDERRGAMSPEGVGSTTGTG</sequence>
<feature type="compositionally biased region" description="Low complexity" evidence="1">
    <location>
        <begin position="1"/>
        <end position="34"/>
    </location>
</feature>
<evidence type="ECO:0000256" key="1">
    <source>
        <dbReference type="SAM" id="MobiDB-lite"/>
    </source>
</evidence>
<protein>
    <submittedName>
        <fullName evidence="2">Uncharacterized protein</fullName>
    </submittedName>
</protein>
<reference evidence="2 3" key="1">
    <citation type="submission" date="2019-07" db="EMBL/GenBank/DDBJ databases">
        <title>New species of Amycolatopsis and Streptomyces.</title>
        <authorList>
            <person name="Duangmal K."/>
            <person name="Teo W.F.A."/>
            <person name="Lipun K."/>
        </authorList>
    </citation>
    <scope>NUCLEOTIDE SEQUENCE [LARGE SCALE GENOMIC DNA]</scope>
    <source>
        <strain evidence="2 3">JCM 30562</strain>
    </source>
</reference>
<name>A0A558A901_9PSEU</name>
<dbReference type="AlphaFoldDB" id="A0A558A901"/>
<feature type="compositionally biased region" description="Polar residues" evidence="1">
    <location>
        <begin position="64"/>
        <end position="74"/>
    </location>
</feature>